<protein>
    <submittedName>
        <fullName evidence="1">Helix-turn-helix domain</fullName>
    </submittedName>
</protein>
<dbReference type="AlphaFoldDB" id="A0A1C3N5S7"/>
<evidence type="ECO:0000313" key="2">
    <source>
        <dbReference type="Proteomes" id="UP000199393"/>
    </source>
</evidence>
<dbReference type="STRING" id="307121.GA0070620_3473"/>
<dbReference type="GO" id="GO:0003677">
    <property type="term" value="F:DNA binding"/>
    <property type="evidence" value="ECO:0007669"/>
    <property type="project" value="InterPro"/>
</dbReference>
<accession>A0A1C3N5S7</accession>
<dbReference type="EMBL" id="LT598496">
    <property type="protein sequence ID" value="SBV27942.1"/>
    <property type="molecule type" value="Genomic_DNA"/>
</dbReference>
<reference evidence="2" key="1">
    <citation type="submission" date="2016-06" db="EMBL/GenBank/DDBJ databases">
        <authorList>
            <person name="Varghese N."/>
        </authorList>
    </citation>
    <scope>NUCLEOTIDE SEQUENCE [LARGE SCALE GENOMIC DNA]</scope>
    <source>
        <strain evidence="2">DSM 45344</strain>
    </source>
</reference>
<dbReference type="Proteomes" id="UP000199393">
    <property type="component" value="Chromosome I"/>
</dbReference>
<keyword evidence="2" id="KW-1185">Reference proteome</keyword>
<evidence type="ECO:0000313" key="1">
    <source>
        <dbReference type="EMBL" id="SBV27942.1"/>
    </source>
</evidence>
<sequence length="120" mass="13278">MPDHELARLISERHSAGYSYADMAERGGEHLSKSYVYKLATTDQPAMPKPEQITALAAALELDEGVVMHAAQQSAGYHTYETETPDTKTRILIANVKKLNDEQLASVAALVEFHLRNLPE</sequence>
<gene>
    <name evidence="1" type="ORF">GA0070620_3473</name>
</gene>
<proteinExistence type="predicted"/>
<dbReference type="InterPro" id="IPR010982">
    <property type="entry name" value="Lambda_DNA-bd_dom_sf"/>
</dbReference>
<dbReference type="Gene3D" id="1.10.260.40">
    <property type="entry name" value="lambda repressor-like DNA-binding domains"/>
    <property type="match status" value="1"/>
</dbReference>
<organism evidence="1 2">
    <name type="scientific">Micromonospora krabiensis</name>
    <dbReference type="NCBI Taxonomy" id="307121"/>
    <lineage>
        <taxon>Bacteria</taxon>
        <taxon>Bacillati</taxon>
        <taxon>Actinomycetota</taxon>
        <taxon>Actinomycetes</taxon>
        <taxon>Micromonosporales</taxon>
        <taxon>Micromonosporaceae</taxon>
        <taxon>Micromonospora</taxon>
    </lineage>
</organism>
<name>A0A1C3N5S7_9ACTN</name>